<name>A0A1I4SMH5_ECTMO</name>
<proteinExistence type="predicted"/>
<dbReference type="AlphaFoldDB" id="A0A1I4SMH5"/>
<accession>A0A1I4SMH5</accession>
<evidence type="ECO:0000313" key="2">
    <source>
        <dbReference type="Proteomes" id="UP000199556"/>
    </source>
</evidence>
<organism evidence="1 2">
    <name type="scientific">Ectothiorhodospira mobilis</name>
    <dbReference type="NCBI Taxonomy" id="195064"/>
    <lineage>
        <taxon>Bacteria</taxon>
        <taxon>Pseudomonadati</taxon>
        <taxon>Pseudomonadota</taxon>
        <taxon>Gammaproteobacteria</taxon>
        <taxon>Chromatiales</taxon>
        <taxon>Ectothiorhodospiraceae</taxon>
        <taxon>Ectothiorhodospira</taxon>
    </lineage>
</organism>
<sequence>MHAADALSARLMLPLGRLNMRDVEVNFYLDWVSERRQELSHLGYEVSSRPDEDVVHIYLNLQKRLVEPKPRQIHRSKEFQCPAELQQGLSCIESAIRNGDDLTPYLSRLIKRADYDDPLLNHWGIHHLHLGARVDSDHFVERTGPLLFVRFDSKCAYLINIFSHGAWAMQDMIRILHENWPESIESYRLNGVIGLTRSVSDQDVKVLRRKNINTFVEIGPNIVYAPIGGGAASSGISVDVVRQADYIKDQLESMEQAVVENIEQIADKAREKGIMLPDKPRFELKEQDGRSYAVEVHTKIGVPL</sequence>
<protein>
    <submittedName>
        <fullName evidence="1">Uncharacterized protein</fullName>
    </submittedName>
</protein>
<dbReference type="OrthoDB" id="9135240at2"/>
<dbReference type="Proteomes" id="UP000199556">
    <property type="component" value="Unassembled WGS sequence"/>
</dbReference>
<keyword evidence="2" id="KW-1185">Reference proteome</keyword>
<dbReference type="EMBL" id="FOUO01000019">
    <property type="protein sequence ID" value="SFM65686.1"/>
    <property type="molecule type" value="Genomic_DNA"/>
</dbReference>
<dbReference type="RefSeq" id="WP_143096388.1">
    <property type="nucleotide sequence ID" value="NZ_FOUO01000019.1"/>
</dbReference>
<gene>
    <name evidence="1" type="ORF">SAMN05421721_1192</name>
</gene>
<dbReference type="STRING" id="195064.SAMN05421721_1192"/>
<evidence type="ECO:0000313" key="1">
    <source>
        <dbReference type="EMBL" id="SFM65686.1"/>
    </source>
</evidence>
<reference evidence="1 2" key="1">
    <citation type="submission" date="2016-10" db="EMBL/GenBank/DDBJ databases">
        <authorList>
            <person name="de Groot N.N."/>
        </authorList>
    </citation>
    <scope>NUCLEOTIDE SEQUENCE [LARGE SCALE GENOMIC DNA]</scope>
    <source>
        <strain evidence="1 2">DSM 4180</strain>
    </source>
</reference>